<evidence type="ECO:0000313" key="1">
    <source>
        <dbReference type="EMBL" id="STS91597.1"/>
    </source>
</evidence>
<dbReference type="Proteomes" id="UP000254545">
    <property type="component" value="Unassembled WGS sequence"/>
</dbReference>
<comment type="caution">
    <text evidence="1">The sequence shown here is derived from an EMBL/GenBank/DDBJ whole genome shotgun (WGS) entry which is preliminary data.</text>
</comment>
<name>A0A7H4MMP7_KLEVA</name>
<dbReference type="GO" id="GO:0005524">
    <property type="term" value="F:ATP binding"/>
    <property type="evidence" value="ECO:0007669"/>
    <property type="project" value="UniProtKB-KW"/>
</dbReference>
<gene>
    <name evidence="1" type="ORF">NCTC9177_05509</name>
</gene>
<proteinExistence type="predicted"/>
<organism evidence="1 2">
    <name type="scientific">Klebsiella variicola</name>
    <dbReference type="NCBI Taxonomy" id="244366"/>
    <lineage>
        <taxon>Bacteria</taxon>
        <taxon>Pseudomonadati</taxon>
        <taxon>Pseudomonadota</taxon>
        <taxon>Gammaproteobacteria</taxon>
        <taxon>Enterobacterales</taxon>
        <taxon>Enterobacteriaceae</taxon>
        <taxon>Klebsiella/Raoultella group</taxon>
        <taxon>Klebsiella</taxon>
        <taxon>Klebsiella pneumoniae complex</taxon>
    </lineage>
</organism>
<evidence type="ECO:0000313" key="2">
    <source>
        <dbReference type="Proteomes" id="UP000254545"/>
    </source>
</evidence>
<dbReference type="AlphaFoldDB" id="A0A7H4MMP7"/>
<protein>
    <submittedName>
        <fullName evidence="1">Quaternary amine uptake ABC transporter (QAT) family, ATP-binding protein</fullName>
    </submittedName>
</protein>
<keyword evidence="1" id="KW-0547">Nucleotide-binding</keyword>
<dbReference type="EMBL" id="UGKR01000003">
    <property type="protein sequence ID" value="STS91597.1"/>
    <property type="molecule type" value="Genomic_DNA"/>
</dbReference>
<keyword evidence="1" id="KW-0067">ATP-binding</keyword>
<accession>A0A7H4MMP7</accession>
<sequence>MTKANTRGAVSHTLLQQVLDGAVGVRSHD</sequence>
<reference evidence="1 2" key="1">
    <citation type="submission" date="2018-06" db="EMBL/GenBank/DDBJ databases">
        <authorList>
            <consortium name="Pathogen Informatics"/>
            <person name="Doyle S."/>
        </authorList>
    </citation>
    <scope>NUCLEOTIDE SEQUENCE [LARGE SCALE GENOMIC DNA]</scope>
    <source>
        <strain evidence="1 2">NCTC9177</strain>
    </source>
</reference>